<comment type="caution">
    <text evidence="2">The sequence shown here is derived from an EMBL/GenBank/DDBJ whole genome shotgun (WGS) entry which is preliminary data.</text>
</comment>
<gene>
    <name evidence="2" type="ORF">Tsubulata_009778</name>
</gene>
<comment type="similarity">
    <text evidence="1">Belongs to the aldehyde dehydrogenase family.</text>
</comment>
<name>A0A9Q0GKR6_9ROSI</name>
<protein>
    <submittedName>
        <fullName evidence="2">Uncharacterized protein</fullName>
    </submittedName>
</protein>
<evidence type="ECO:0000313" key="3">
    <source>
        <dbReference type="Proteomes" id="UP001141552"/>
    </source>
</evidence>
<reference evidence="2" key="1">
    <citation type="submission" date="2022-02" db="EMBL/GenBank/DDBJ databases">
        <authorList>
            <person name="Henning P.M."/>
            <person name="McCubbin A.G."/>
            <person name="Shore J.S."/>
        </authorList>
    </citation>
    <scope>NUCLEOTIDE SEQUENCE</scope>
    <source>
        <strain evidence="2">F60SS</strain>
        <tissue evidence="2">Leaves</tissue>
    </source>
</reference>
<feature type="non-terminal residue" evidence="2">
    <location>
        <position position="71"/>
    </location>
</feature>
<proteinExistence type="inferred from homology"/>
<dbReference type="AlphaFoldDB" id="A0A9Q0GKR6"/>
<dbReference type="GO" id="GO:0006574">
    <property type="term" value="P:L-valine catabolic process"/>
    <property type="evidence" value="ECO:0007669"/>
    <property type="project" value="TreeGrafter"/>
</dbReference>
<keyword evidence="3" id="KW-1185">Reference proteome</keyword>
<accession>A0A9Q0GKR6</accession>
<dbReference type="GO" id="GO:0005739">
    <property type="term" value="C:mitochondrion"/>
    <property type="evidence" value="ECO:0007669"/>
    <property type="project" value="TreeGrafter"/>
</dbReference>
<organism evidence="2 3">
    <name type="scientific">Turnera subulata</name>
    <dbReference type="NCBI Taxonomy" id="218843"/>
    <lineage>
        <taxon>Eukaryota</taxon>
        <taxon>Viridiplantae</taxon>
        <taxon>Streptophyta</taxon>
        <taxon>Embryophyta</taxon>
        <taxon>Tracheophyta</taxon>
        <taxon>Spermatophyta</taxon>
        <taxon>Magnoliopsida</taxon>
        <taxon>eudicotyledons</taxon>
        <taxon>Gunneridae</taxon>
        <taxon>Pentapetalae</taxon>
        <taxon>rosids</taxon>
        <taxon>fabids</taxon>
        <taxon>Malpighiales</taxon>
        <taxon>Passifloraceae</taxon>
        <taxon>Turnera</taxon>
    </lineage>
</organism>
<dbReference type="PANTHER" id="PTHR43866">
    <property type="entry name" value="MALONATE-SEMIALDEHYDE DEHYDROGENASE"/>
    <property type="match status" value="1"/>
</dbReference>
<dbReference type="EMBL" id="JAKUCV010000214">
    <property type="protein sequence ID" value="KAJ4850790.1"/>
    <property type="molecule type" value="Genomic_DNA"/>
</dbReference>
<reference evidence="2" key="2">
    <citation type="journal article" date="2023" name="Plants (Basel)">
        <title>Annotation of the Turnera subulata (Passifloraceae) Draft Genome Reveals the S-Locus Evolved after the Divergence of Turneroideae from Passifloroideae in a Stepwise Manner.</title>
        <authorList>
            <person name="Henning P.M."/>
            <person name="Roalson E.H."/>
            <person name="Mir W."/>
            <person name="McCubbin A.G."/>
            <person name="Shore J.S."/>
        </authorList>
    </citation>
    <scope>NUCLEOTIDE SEQUENCE</scope>
    <source>
        <strain evidence="2">F60SS</strain>
    </source>
</reference>
<dbReference type="OrthoDB" id="4327540at2759"/>
<evidence type="ECO:0000256" key="1">
    <source>
        <dbReference type="ARBA" id="ARBA00009986"/>
    </source>
</evidence>
<dbReference type="PANTHER" id="PTHR43866:SF3">
    <property type="entry name" value="METHYLMALONATE-SEMIALDEHYDE DEHYDROGENASE [ACYLATING], MITOCHONDRIAL"/>
    <property type="match status" value="1"/>
</dbReference>
<sequence>MQQQAMYNLQMKVFQEREELIVNVRNVALAQGFVTIIKRSKTNHYVILQCDRGGVYRSNNVPMESRKRKTS</sequence>
<dbReference type="Proteomes" id="UP001141552">
    <property type="component" value="Unassembled WGS sequence"/>
</dbReference>
<evidence type="ECO:0000313" key="2">
    <source>
        <dbReference type="EMBL" id="KAJ4850790.1"/>
    </source>
</evidence>
<dbReference type="GO" id="GO:0006210">
    <property type="term" value="P:thymine catabolic process"/>
    <property type="evidence" value="ECO:0007669"/>
    <property type="project" value="TreeGrafter"/>
</dbReference>
<dbReference type="GO" id="GO:0004491">
    <property type="term" value="F:methylmalonate-semialdehyde dehydrogenase (acylating, NAD) activity"/>
    <property type="evidence" value="ECO:0007669"/>
    <property type="project" value="InterPro"/>
</dbReference>
<dbReference type="InterPro" id="IPR010061">
    <property type="entry name" value="MeMal-semiAld_DH"/>
</dbReference>